<comment type="caution">
    <text evidence="2">The sequence shown here is derived from an EMBL/GenBank/DDBJ whole genome shotgun (WGS) entry which is preliminary data.</text>
</comment>
<evidence type="ECO:0000259" key="1">
    <source>
        <dbReference type="Pfam" id="PF13649"/>
    </source>
</evidence>
<protein>
    <recommendedName>
        <fullName evidence="1">Methyltransferase domain-containing protein</fullName>
    </recommendedName>
</protein>
<reference evidence="2" key="1">
    <citation type="submission" date="2023-10" db="EMBL/GenBank/DDBJ databases">
        <authorList>
            <person name="Chen Y."/>
            <person name="Shah S."/>
            <person name="Dougan E. K."/>
            <person name="Thang M."/>
            <person name="Chan C."/>
        </authorList>
    </citation>
    <scope>NUCLEOTIDE SEQUENCE [LARGE SCALE GENOMIC DNA]</scope>
</reference>
<sequence length="309" mass="33387">MVLLRSPALAAWRRLRPPARLGPHALGAAQARAASAHCATAALSGPPAGPPVAPRPANEDWASFSVEQWRSAAYCSKSFFAQLSEDTTDFIGGLCDELGGAGEHGPLLVEVGCGTGEALLPLSVGVGARCRFALGIDFNPAFISYCREAVPEECRSRVKHLVGDATDLVGLCHRELPVEWHAEGRPKVVTCVGNTIGIMPQEVRAKVYQQMMELAGTDGYMVVVYWNGNRFGDAVQNFYHKNPQLCGEFTGASVDFDTCTLTTPSGYSTHWTKPEEARHIFETEIGARVVKLQESGNGVLVAGRRMWPF</sequence>
<organism evidence="2 3">
    <name type="scientific">Prorocentrum cordatum</name>
    <dbReference type="NCBI Taxonomy" id="2364126"/>
    <lineage>
        <taxon>Eukaryota</taxon>
        <taxon>Sar</taxon>
        <taxon>Alveolata</taxon>
        <taxon>Dinophyceae</taxon>
        <taxon>Prorocentrales</taxon>
        <taxon>Prorocentraceae</taxon>
        <taxon>Prorocentrum</taxon>
    </lineage>
</organism>
<gene>
    <name evidence="2" type="ORF">PCOR1329_LOCUS6054</name>
</gene>
<dbReference type="CDD" id="cd02440">
    <property type="entry name" value="AdoMet_MTases"/>
    <property type="match status" value="1"/>
</dbReference>
<keyword evidence="3" id="KW-1185">Reference proteome</keyword>
<dbReference type="InterPro" id="IPR029063">
    <property type="entry name" value="SAM-dependent_MTases_sf"/>
</dbReference>
<feature type="domain" description="Methyltransferase" evidence="1">
    <location>
        <begin position="109"/>
        <end position="215"/>
    </location>
</feature>
<name>A0ABN9PXV2_9DINO</name>
<dbReference type="SUPFAM" id="SSF53335">
    <property type="entry name" value="S-adenosyl-L-methionine-dependent methyltransferases"/>
    <property type="match status" value="1"/>
</dbReference>
<evidence type="ECO:0000313" key="3">
    <source>
        <dbReference type="Proteomes" id="UP001189429"/>
    </source>
</evidence>
<evidence type="ECO:0000313" key="2">
    <source>
        <dbReference type="EMBL" id="CAK0796768.1"/>
    </source>
</evidence>
<dbReference type="InterPro" id="IPR041698">
    <property type="entry name" value="Methyltransf_25"/>
</dbReference>
<dbReference type="Gene3D" id="3.40.50.150">
    <property type="entry name" value="Vaccinia Virus protein VP39"/>
    <property type="match status" value="1"/>
</dbReference>
<proteinExistence type="predicted"/>
<dbReference type="Pfam" id="PF13649">
    <property type="entry name" value="Methyltransf_25"/>
    <property type="match status" value="1"/>
</dbReference>
<accession>A0ABN9PXV2</accession>
<dbReference type="Proteomes" id="UP001189429">
    <property type="component" value="Unassembled WGS sequence"/>
</dbReference>
<dbReference type="EMBL" id="CAUYUJ010001620">
    <property type="protein sequence ID" value="CAK0796768.1"/>
    <property type="molecule type" value="Genomic_DNA"/>
</dbReference>